<dbReference type="Proteomes" id="UP000193920">
    <property type="component" value="Unassembled WGS sequence"/>
</dbReference>
<dbReference type="OrthoDB" id="2140054at2759"/>
<reference evidence="2 3" key="1">
    <citation type="submission" date="2016-08" db="EMBL/GenBank/DDBJ databases">
        <title>A Parts List for Fungal Cellulosomes Revealed by Comparative Genomics.</title>
        <authorList>
            <consortium name="DOE Joint Genome Institute"/>
            <person name="Haitjema C.H."/>
            <person name="Gilmore S.P."/>
            <person name="Henske J.K."/>
            <person name="Solomon K.V."/>
            <person name="De Groot R."/>
            <person name="Kuo A."/>
            <person name="Mondo S.J."/>
            <person name="Salamov A.A."/>
            <person name="Labutti K."/>
            <person name="Zhao Z."/>
            <person name="Chiniquy J."/>
            <person name="Barry K."/>
            <person name="Brewer H.M."/>
            <person name="Purvine S.O."/>
            <person name="Wright A.T."/>
            <person name="Boxma B."/>
            <person name="Van Alen T."/>
            <person name="Hackstein J.H."/>
            <person name="Baker S.E."/>
            <person name="Grigoriev I.V."/>
            <person name="O'Malley M.A."/>
        </authorList>
    </citation>
    <scope>NUCLEOTIDE SEQUENCE [LARGE SCALE GENOMIC DNA]</scope>
    <source>
        <strain evidence="2 3">G1</strain>
    </source>
</reference>
<evidence type="ECO:0000256" key="1">
    <source>
        <dbReference type="SAM" id="SignalP"/>
    </source>
</evidence>
<dbReference type="AlphaFoldDB" id="A0A1Y1YYP4"/>
<name>A0A1Y1YYP4_9FUNG</name>
<dbReference type="InterPro" id="IPR025584">
    <property type="entry name" value="Cthe_2159"/>
</dbReference>
<organism evidence="2 3">
    <name type="scientific">Neocallimastix californiae</name>
    <dbReference type="NCBI Taxonomy" id="1754190"/>
    <lineage>
        <taxon>Eukaryota</taxon>
        <taxon>Fungi</taxon>
        <taxon>Fungi incertae sedis</taxon>
        <taxon>Chytridiomycota</taxon>
        <taxon>Chytridiomycota incertae sedis</taxon>
        <taxon>Neocallimastigomycetes</taxon>
        <taxon>Neocallimastigales</taxon>
        <taxon>Neocallimastigaceae</taxon>
        <taxon>Neocallimastix</taxon>
    </lineage>
</organism>
<accession>A0A1Y1YYP4</accession>
<dbReference type="STRING" id="1754190.A0A1Y1YYP4"/>
<evidence type="ECO:0000313" key="3">
    <source>
        <dbReference type="Proteomes" id="UP000193920"/>
    </source>
</evidence>
<protein>
    <recommendedName>
        <fullName evidence="4">Auto-transporter adhesin head GIN domain-containing protein</fullName>
    </recommendedName>
</protein>
<comment type="caution">
    <text evidence="2">The sequence shown here is derived from an EMBL/GenBank/DDBJ whole genome shotgun (WGS) entry which is preliminary data.</text>
</comment>
<evidence type="ECO:0000313" key="2">
    <source>
        <dbReference type="EMBL" id="ORY03168.1"/>
    </source>
</evidence>
<dbReference type="EMBL" id="MCOG01000481">
    <property type="protein sequence ID" value="ORY03168.1"/>
    <property type="molecule type" value="Genomic_DNA"/>
</dbReference>
<sequence length="587" mass="64051">MKSGYFISILAVLLFATVKAETTQDENKLVLIPGPVKCEYSENDLIVDDDLEQSTLINCNKTNCTSEDASVSILDNSVTITTNGTYVISGSLDGQLRIEAAKNDFVHLILKGITIKSKNGPSINGVSAEKVTITLEEDNLLEDSENYATDESETTTDACLFINSDLTINGSGSLTVVGNFNDAIRCTKDLKLISGSVTVPSAVRKGINAESSICLKDGNYNINSIDSALSVNQDNDAEKGFIVIDNGKIIINTKDDAIHAETHLTINDGYIDVQTSNEGLEAQMIDILGGEMHIYADDDGINSTEIKPIVNSDKIVTMGSKFNMTEVREMLSGLEGMTTEYLDEFMNYMPNIKINGRSSGDSILSYIKALNGTDIDVILKYVKKISEQDGVSHGIDDDSVYINISGGKVYVTVKGVDIDGIDSNGYLIFGKDAEVYVNIDNGFIFDGMGTVDTEGRKMIEEGTTFFATVYSSFFSIDESKSSKAALDAFINMNNNERSFNFNYVFQPSTKNNIMQPSLKAFILTQQAGTELTVKDSNDEVIFSFTPDCIYNAILLTSPLIKAGDEYTISAGTFEHKFTAFEKTKVKE</sequence>
<dbReference type="Pfam" id="PF14262">
    <property type="entry name" value="Cthe_2159"/>
    <property type="match status" value="1"/>
</dbReference>
<feature type="chain" id="PRO_5012101439" description="Auto-transporter adhesin head GIN domain-containing protein" evidence="1">
    <location>
        <begin position="21"/>
        <end position="587"/>
    </location>
</feature>
<feature type="signal peptide" evidence="1">
    <location>
        <begin position="1"/>
        <end position="20"/>
    </location>
</feature>
<proteinExistence type="predicted"/>
<keyword evidence="1" id="KW-0732">Signal</keyword>
<keyword evidence="3" id="KW-1185">Reference proteome</keyword>
<evidence type="ECO:0008006" key="4">
    <source>
        <dbReference type="Google" id="ProtNLM"/>
    </source>
</evidence>
<gene>
    <name evidence="2" type="ORF">LY90DRAFT_709378</name>
</gene>